<proteinExistence type="inferred from homology"/>
<accession>A0ABR9Q0R5</accession>
<evidence type="ECO:0000256" key="3">
    <source>
        <dbReference type="ARBA" id="ARBA00022801"/>
    </source>
</evidence>
<protein>
    <submittedName>
        <fullName evidence="8">S8 family serine peptidase</fullName>
    </submittedName>
</protein>
<dbReference type="InterPro" id="IPR036852">
    <property type="entry name" value="Peptidase_S8/S53_dom_sf"/>
</dbReference>
<evidence type="ECO:0000256" key="6">
    <source>
        <dbReference type="SAM" id="MobiDB-lite"/>
    </source>
</evidence>
<dbReference type="PROSITE" id="PS00138">
    <property type="entry name" value="SUBTILASE_SER"/>
    <property type="match status" value="1"/>
</dbReference>
<dbReference type="InterPro" id="IPR015500">
    <property type="entry name" value="Peptidase_S8_subtilisin-rel"/>
</dbReference>
<comment type="similarity">
    <text evidence="1 5">Belongs to the peptidase S8 family.</text>
</comment>
<reference evidence="8 9" key="1">
    <citation type="submission" date="2020-02" db="EMBL/GenBank/DDBJ databases">
        <authorList>
            <person name="Babadi Z.K."/>
            <person name="Risdian C."/>
            <person name="Ebrahimipour G.H."/>
            <person name="Wink J."/>
        </authorList>
    </citation>
    <scope>NUCLEOTIDE SEQUENCE [LARGE SCALE GENOMIC DNA]</scope>
    <source>
        <strain evidence="8 9">ZKHCc1 1396</strain>
    </source>
</reference>
<evidence type="ECO:0000256" key="4">
    <source>
        <dbReference type="ARBA" id="ARBA00022825"/>
    </source>
</evidence>
<evidence type="ECO:0000313" key="8">
    <source>
        <dbReference type="EMBL" id="MBE4753684.1"/>
    </source>
</evidence>
<dbReference type="InterPro" id="IPR022398">
    <property type="entry name" value="Peptidase_S8_His-AS"/>
</dbReference>
<keyword evidence="3 5" id="KW-0378">Hydrolase</keyword>
<dbReference type="InterPro" id="IPR050131">
    <property type="entry name" value="Peptidase_S8_subtilisin-like"/>
</dbReference>
<evidence type="ECO:0000313" key="9">
    <source>
        <dbReference type="Proteomes" id="UP001516472"/>
    </source>
</evidence>
<dbReference type="Gene3D" id="3.40.50.200">
    <property type="entry name" value="Peptidase S8/S53 domain"/>
    <property type="match status" value="1"/>
</dbReference>
<feature type="active site" description="Charge relay system" evidence="5">
    <location>
        <position position="226"/>
    </location>
</feature>
<feature type="active site" description="Charge relay system" evidence="5">
    <location>
        <position position="277"/>
    </location>
</feature>
<comment type="caution">
    <text evidence="8">The sequence shown here is derived from an EMBL/GenBank/DDBJ whole genome shotgun (WGS) entry which is preliminary data.</text>
</comment>
<dbReference type="Proteomes" id="UP001516472">
    <property type="component" value="Unassembled WGS sequence"/>
</dbReference>
<dbReference type="PROSITE" id="PS51892">
    <property type="entry name" value="SUBTILASE"/>
    <property type="match status" value="1"/>
</dbReference>
<keyword evidence="9" id="KW-1185">Reference proteome</keyword>
<dbReference type="PRINTS" id="PR00723">
    <property type="entry name" value="SUBTILISIN"/>
</dbReference>
<dbReference type="PROSITE" id="PS51257">
    <property type="entry name" value="PROKAR_LIPOPROTEIN"/>
    <property type="match status" value="1"/>
</dbReference>
<dbReference type="PANTHER" id="PTHR43806:SF11">
    <property type="entry name" value="CEREVISIN-RELATED"/>
    <property type="match status" value="1"/>
</dbReference>
<feature type="domain" description="Peptidase S8/S53" evidence="7">
    <location>
        <begin position="219"/>
        <end position="506"/>
    </location>
</feature>
<feature type="region of interest" description="Disordered" evidence="6">
    <location>
        <begin position="246"/>
        <end position="276"/>
    </location>
</feature>
<dbReference type="SUPFAM" id="SSF52743">
    <property type="entry name" value="Subtilisin-like"/>
    <property type="match status" value="1"/>
</dbReference>
<dbReference type="PROSITE" id="PS00137">
    <property type="entry name" value="SUBTILASE_HIS"/>
    <property type="match status" value="1"/>
</dbReference>
<organism evidence="8 9">
    <name type="scientific">Corallococcus soli</name>
    <dbReference type="NCBI Taxonomy" id="2710757"/>
    <lineage>
        <taxon>Bacteria</taxon>
        <taxon>Pseudomonadati</taxon>
        <taxon>Myxococcota</taxon>
        <taxon>Myxococcia</taxon>
        <taxon>Myxococcales</taxon>
        <taxon>Cystobacterineae</taxon>
        <taxon>Myxococcaceae</taxon>
        <taxon>Corallococcus</taxon>
    </lineage>
</organism>
<dbReference type="InterPro" id="IPR013783">
    <property type="entry name" value="Ig-like_fold"/>
</dbReference>
<feature type="region of interest" description="Disordered" evidence="6">
    <location>
        <begin position="425"/>
        <end position="444"/>
    </location>
</feature>
<evidence type="ECO:0000256" key="1">
    <source>
        <dbReference type="ARBA" id="ARBA00011073"/>
    </source>
</evidence>
<evidence type="ECO:0000256" key="5">
    <source>
        <dbReference type="PROSITE-ProRule" id="PRU01240"/>
    </source>
</evidence>
<dbReference type="InterPro" id="IPR023828">
    <property type="entry name" value="Peptidase_S8_Ser-AS"/>
</dbReference>
<dbReference type="InterPro" id="IPR034176">
    <property type="entry name" value="Peptidases_S8_13"/>
</dbReference>
<dbReference type="Gene3D" id="2.60.40.10">
    <property type="entry name" value="Immunoglobulins"/>
    <property type="match status" value="1"/>
</dbReference>
<name>A0ABR9Q0R5_9BACT</name>
<feature type="compositionally biased region" description="Basic and acidic residues" evidence="6">
    <location>
        <begin position="428"/>
        <end position="437"/>
    </location>
</feature>
<dbReference type="EMBL" id="JAAIYO010000022">
    <property type="protein sequence ID" value="MBE4753684.1"/>
    <property type="molecule type" value="Genomic_DNA"/>
</dbReference>
<evidence type="ECO:0000259" key="7">
    <source>
        <dbReference type="Pfam" id="PF00082"/>
    </source>
</evidence>
<dbReference type="CDD" id="cd07496">
    <property type="entry name" value="Peptidases_S8_13"/>
    <property type="match status" value="1"/>
</dbReference>
<dbReference type="InterPro" id="IPR000209">
    <property type="entry name" value="Peptidase_S8/S53_dom"/>
</dbReference>
<feature type="active site" description="Charge relay system" evidence="5">
    <location>
        <position position="460"/>
    </location>
</feature>
<sequence>MLRRLALLGMLGLAACDSDGDDDDDILDTTKGTVEGTLQPFQAGSAAVGSPSSLDAFFSLPNAKSLSQSVSRALAARGVWRTGIPSKPLTQASSLLPGQVIIRFDTPGLSAEEAVAQARVAGYHVEHQAYLSDTLHLLRFEVRQPQAMSSGAPNVRALTEAEHVRVLQKVQAVPGVQHAESNVRVRPLAVPNDPLYSRQWHYSKMNLPAAWDLGTGSESIIVAVLDTGSTDHPDLNSRMLPGMDLISDTANAGDGNGVDTNPKDEGRDLPNGGSSFHGTHVAGTIGASSNNGVGIAGVTWSGRNIVPVRVLGTQGGSLADIVAGMNWASGGNVPGVAPIANRARVINMSLGGNGAPSKALQDTVNAAVLRGSIFVVAAGNENTSTANSFPCNLQNVICVGAVRFNGKRASYSNFGPQVDVMAAGGQTSEDRNGDKFPDGVLSTLPNSSNQPSYDWYQGTSMATPHVAGIVALMLAKNPGLSSQEVEGILKDTADATSLCSEGCGAGLVDAYAAVLRASGGGNPDAPPKLAISTTQLSITGTDTQTLSVRNNGGGSLQVGVAVSGANASAVSVSSTSLTIPAYKSASLSVSVNPGSLAVGSYVAQVDLTGASGAGSAQVLVKFRVGATEGKDAVLAFAYLDAAGEVQIDDDGIGTVSGAGGYEYTTKLTPRDYLVLASIDDTGEGDYFDDGDRVGFWRDTTQVETVAVTKGQKTPGISFTLVPYQSDEDEQPNATIGQPCSSSSQCGANGLCANGSAFPGGYCTQDCLSLSCPSGSACYPSSDGASAYCFASCTPSSSGTTQGSCRTGYVCVDDGAGGGACIPP</sequence>
<dbReference type="RefSeq" id="WP_193430835.1">
    <property type="nucleotide sequence ID" value="NZ_CBCSIP010000061.1"/>
</dbReference>
<keyword evidence="4 5" id="KW-0720">Serine protease</keyword>
<gene>
    <name evidence="8" type="ORF">G4177_36610</name>
</gene>
<dbReference type="PANTHER" id="PTHR43806">
    <property type="entry name" value="PEPTIDASE S8"/>
    <property type="match status" value="1"/>
</dbReference>
<evidence type="ECO:0000256" key="2">
    <source>
        <dbReference type="ARBA" id="ARBA00022670"/>
    </source>
</evidence>
<dbReference type="Pfam" id="PF00082">
    <property type="entry name" value="Peptidase_S8"/>
    <property type="match status" value="1"/>
</dbReference>
<keyword evidence="2 5" id="KW-0645">Protease</keyword>